<dbReference type="AlphaFoldDB" id="A0A0F9HSX5"/>
<name>A0A0F9HSX5_9ZZZZ</name>
<gene>
    <name evidence="1" type="ORF">LCGC14_1961410</name>
</gene>
<protein>
    <submittedName>
        <fullName evidence="1">Uncharacterized protein</fullName>
    </submittedName>
</protein>
<proteinExistence type="predicted"/>
<evidence type="ECO:0000313" key="1">
    <source>
        <dbReference type="EMBL" id="KKL84775.1"/>
    </source>
</evidence>
<dbReference type="EMBL" id="LAZR01021608">
    <property type="protein sequence ID" value="KKL84775.1"/>
    <property type="molecule type" value="Genomic_DNA"/>
</dbReference>
<organism evidence="1">
    <name type="scientific">marine sediment metagenome</name>
    <dbReference type="NCBI Taxonomy" id="412755"/>
    <lineage>
        <taxon>unclassified sequences</taxon>
        <taxon>metagenomes</taxon>
        <taxon>ecological metagenomes</taxon>
    </lineage>
</organism>
<accession>A0A0F9HSX5</accession>
<reference evidence="1" key="1">
    <citation type="journal article" date="2015" name="Nature">
        <title>Complex archaea that bridge the gap between prokaryotes and eukaryotes.</title>
        <authorList>
            <person name="Spang A."/>
            <person name="Saw J.H."/>
            <person name="Jorgensen S.L."/>
            <person name="Zaremba-Niedzwiedzka K."/>
            <person name="Martijn J."/>
            <person name="Lind A.E."/>
            <person name="van Eijk R."/>
            <person name="Schleper C."/>
            <person name="Guy L."/>
            <person name="Ettema T.J."/>
        </authorList>
    </citation>
    <scope>NUCLEOTIDE SEQUENCE</scope>
</reference>
<sequence length="59" mass="6711">MKTTQTDEFDEIACPYCGLIKDNVKVVGVVKCLGCRHEFQVKEKDRYSDAIGENFPVIE</sequence>
<comment type="caution">
    <text evidence="1">The sequence shown here is derived from an EMBL/GenBank/DDBJ whole genome shotgun (WGS) entry which is preliminary data.</text>
</comment>